<evidence type="ECO:0000256" key="2">
    <source>
        <dbReference type="ARBA" id="ARBA00022692"/>
    </source>
</evidence>
<keyword evidence="5" id="KW-1003">Cell membrane</keyword>
<protein>
    <recommendedName>
        <fullName evidence="5">NADH-quinone oxidoreductase subunit N</fullName>
        <ecNumber evidence="5">7.1.1.-</ecNumber>
    </recommendedName>
    <alternativeName>
        <fullName evidence="5">NADH dehydrogenase I subunit N</fullName>
    </alternativeName>
    <alternativeName>
        <fullName evidence="5">NDH-1 subunit N</fullName>
    </alternativeName>
</protein>
<keyword evidence="3 5" id="KW-1133">Transmembrane helix</keyword>
<evidence type="ECO:0000256" key="3">
    <source>
        <dbReference type="ARBA" id="ARBA00022989"/>
    </source>
</evidence>
<keyword evidence="5" id="KW-1278">Translocase</keyword>
<feature type="transmembrane region" description="Helical" evidence="5">
    <location>
        <begin position="369"/>
        <end position="392"/>
    </location>
</feature>
<feature type="transmembrane region" description="Helical" evidence="5">
    <location>
        <begin position="203"/>
        <end position="229"/>
    </location>
</feature>
<dbReference type="Pfam" id="PF00361">
    <property type="entry name" value="Proton_antipo_M"/>
    <property type="match status" value="1"/>
</dbReference>
<keyword evidence="5" id="KW-0874">Quinone</keyword>
<keyword evidence="4 5" id="KW-0472">Membrane</keyword>
<dbReference type="EMBL" id="CP002159">
    <property type="protein sequence ID" value="ADL56128.1"/>
    <property type="molecule type" value="Genomic_DNA"/>
</dbReference>
<dbReference type="AlphaFoldDB" id="D9SI38"/>
<feature type="transmembrane region" description="Helical" evidence="5">
    <location>
        <begin position="456"/>
        <end position="476"/>
    </location>
</feature>
<dbReference type="HOGENOM" id="CLU_007100_1_3_4"/>
<feature type="transmembrane region" description="Helical" evidence="5">
    <location>
        <begin position="101"/>
        <end position="122"/>
    </location>
</feature>
<evidence type="ECO:0000256" key="4">
    <source>
        <dbReference type="ARBA" id="ARBA00023136"/>
    </source>
</evidence>
<feature type="transmembrane region" description="Helical" evidence="5">
    <location>
        <begin position="404"/>
        <end position="424"/>
    </location>
</feature>
<dbReference type="InterPro" id="IPR010096">
    <property type="entry name" value="NADH-Q_OxRdtase_suN/2"/>
</dbReference>
<feature type="transmembrane region" description="Helical" evidence="5">
    <location>
        <begin position="299"/>
        <end position="320"/>
    </location>
</feature>
<feature type="transmembrane region" description="Helical" evidence="5">
    <location>
        <begin position="273"/>
        <end position="292"/>
    </location>
</feature>
<feature type="transmembrane region" description="Helical" evidence="5">
    <location>
        <begin position="326"/>
        <end position="348"/>
    </location>
</feature>
<dbReference type="GO" id="GO:0042773">
    <property type="term" value="P:ATP synthesis coupled electron transport"/>
    <property type="evidence" value="ECO:0007669"/>
    <property type="project" value="InterPro"/>
</dbReference>
<keyword evidence="9" id="KW-1185">Reference proteome</keyword>
<comment type="catalytic activity">
    <reaction evidence="5">
        <text>a quinone + NADH + 5 H(+)(in) = a quinol + NAD(+) + 4 H(+)(out)</text>
        <dbReference type="Rhea" id="RHEA:57888"/>
        <dbReference type="ChEBI" id="CHEBI:15378"/>
        <dbReference type="ChEBI" id="CHEBI:24646"/>
        <dbReference type="ChEBI" id="CHEBI:57540"/>
        <dbReference type="ChEBI" id="CHEBI:57945"/>
        <dbReference type="ChEBI" id="CHEBI:132124"/>
    </reaction>
</comment>
<evidence type="ECO:0000256" key="5">
    <source>
        <dbReference type="HAMAP-Rule" id="MF_00445"/>
    </source>
</evidence>
<comment type="similarity">
    <text evidence="5">Belongs to the complex I subunit 2 family.</text>
</comment>
<keyword evidence="5" id="KW-0520">NAD</keyword>
<dbReference type="PRINTS" id="PR01434">
    <property type="entry name" value="NADHDHGNASE5"/>
</dbReference>
<dbReference type="STRING" id="395494.Galf_2123"/>
<dbReference type="HAMAP" id="MF_00445">
    <property type="entry name" value="NDH1_NuoN_1"/>
    <property type="match status" value="1"/>
</dbReference>
<dbReference type="NCBIfam" id="NF004442">
    <property type="entry name" value="PRK05777.1-5"/>
    <property type="match status" value="1"/>
</dbReference>
<feature type="transmembrane region" description="Helical" evidence="5">
    <location>
        <begin position="241"/>
        <end position="261"/>
    </location>
</feature>
<dbReference type="EC" id="7.1.1.-" evidence="5"/>
<name>D9SI38_GALCS</name>
<sequence>MNLMANLIPAAAEIFLLAMVCFILIADLMLTKSSKIFTYLLVQLTLLGCSIITVGTHENSVVYAFNGMYVDDLMSDVLKMLSYLGMSMVLVYSRQYLMLRGLFTGEFMVLALFALLGMNVMISANHFLTLYLGLELLSLSLYAMVALQRDSAIATEAAMKYFVLGALASGLLLYGMSMLYGATGTLELGAISNAIANGVQNKSLLAFGLVFILSGLAFKLGVVPFHMWVPDVYHGAPTAMTMLIGSVPKLAAFAFATRILVEGLQSLEHDWSSMLIILAIASMAIGNLSAIAQTNLKRMFAYSTITHMGFMLLGLISGGIEGYGAAMFYTVIYMMMSLGAFGMIMLLSRAGFEADTLADFKGLNQRSPWLAFMMMLLMLSMAGIPPTVGFYAKFSVLNSIIQTGHTWLAIVAVMFSLIGAFYYLRVIKLMYFDAPESHVPINVGSDTGLLISMNGLGVLFLGLMPGSLMSICAVSVQQSLLLH</sequence>
<reference evidence="8 9" key="1">
    <citation type="submission" date="2010-08" db="EMBL/GenBank/DDBJ databases">
        <title>Complete sequence of Gallionella capsiferriformans ES-2.</title>
        <authorList>
            <consortium name="US DOE Joint Genome Institute"/>
            <person name="Lucas S."/>
            <person name="Copeland A."/>
            <person name="Lapidus A."/>
            <person name="Cheng J.-F."/>
            <person name="Bruce D."/>
            <person name="Goodwin L."/>
            <person name="Pitluck S."/>
            <person name="Chertkov O."/>
            <person name="Davenport K.W."/>
            <person name="Detter J.C."/>
            <person name="Han C."/>
            <person name="Tapia R."/>
            <person name="Land M."/>
            <person name="Hauser L."/>
            <person name="Chang Y.-J."/>
            <person name="Jeffries C."/>
            <person name="Kyrpides N."/>
            <person name="Ivanova N."/>
            <person name="Mikhailova N."/>
            <person name="Shelobolina E.S."/>
            <person name="Picardal F."/>
            <person name="Roden E."/>
            <person name="Emerson D."/>
            <person name="Woyke T."/>
        </authorList>
    </citation>
    <scope>NUCLEOTIDE SEQUENCE [LARGE SCALE GENOMIC DNA]</scope>
    <source>
        <strain evidence="8 9">ES-2</strain>
    </source>
</reference>
<dbReference type="GO" id="GO:0012505">
    <property type="term" value="C:endomembrane system"/>
    <property type="evidence" value="ECO:0007669"/>
    <property type="project" value="UniProtKB-SubCell"/>
</dbReference>
<dbReference type="Proteomes" id="UP000001235">
    <property type="component" value="Chromosome"/>
</dbReference>
<dbReference type="KEGG" id="gca:Galf_2123"/>
<dbReference type="PANTHER" id="PTHR22773">
    <property type="entry name" value="NADH DEHYDROGENASE"/>
    <property type="match status" value="1"/>
</dbReference>
<gene>
    <name evidence="5" type="primary">nuoN</name>
    <name evidence="8" type="ordered locus">Galf_2123</name>
</gene>
<comment type="function">
    <text evidence="5">NDH-1 shuttles electrons from NADH, via FMN and iron-sulfur (Fe-S) centers, to quinones in the respiratory chain. The immediate electron acceptor for the enzyme in this species is believed to be ubiquinone. Couples the redox reaction to proton translocation (for every two electrons transferred, four hydrogen ions are translocated across the cytoplasmic membrane), and thus conserves the redox energy in a proton gradient.</text>
</comment>
<evidence type="ECO:0000313" key="8">
    <source>
        <dbReference type="EMBL" id="ADL56128.1"/>
    </source>
</evidence>
<accession>D9SI38</accession>
<feature type="transmembrane region" description="Helical" evidence="5">
    <location>
        <begin position="159"/>
        <end position="183"/>
    </location>
</feature>
<feature type="transmembrane region" description="Helical" evidence="5">
    <location>
        <begin position="128"/>
        <end position="147"/>
    </location>
</feature>
<dbReference type="GO" id="GO:0005886">
    <property type="term" value="C:plasma membrane"/>
    <property type="evidence" value="ECO:0007669"/>
    <property type="project" value="UniProtKB-SubCell"/>
</dbReference>
<keyword evidence="5" id="KW-0997">Cell inner membrane</keyword>
<feature type="domain" description="NADH:quinone oxidoreductase/Mrp antiporter transmembrane" evidence="7">
    <location>
        <begin position="124"/>
        <end position="418"/>
    </location>
</feature>
<dbReference type="GO" id="GO:0008137">
    <property type="term" value="F:NADH dehydrogenase (ubiquinone) activity"/>
    <property type="evidence" value="ECO:0007669"/>
    <property type="project" value="InterPro"/>
</dbReference>
<dbReference type="GO" id="GO:0050136">
    <property type="term" value="F:NADH dehydrogenase (quinone) (non-electrogenic) activity"/>
    <property type="evidence" value="ECO:0007669"/>
    <property type="project" value="UniProtKB-UniRule"/>
</dbReference>
<keyword evidence="5" id="KW-0813">Transport</keyword>
<dbReference type="RefSeq" id="WP_013294060.1">
    <property type="nucleotide sequence ID" value="NC_014394.1"/>
</dbReference>
<dbReference type="InterPro" id="IPR001750">
    <property type="entry name" value="ND/Mrp_TM"/>
</dbReference>
<keyword evidence="2 5" id="KW-0812">Transmembrane</keyword>
<evidence type="ECO:0000256" key="6">
    <source>
        <dbReference type="RuleBase" id="RU000320"/>
    </source>
</evidence>
<evidence type="ECO:0000259" key="7">
    <source>
        <dbReference type="Pfam" id="PF00361"/>
    </source>
</evidence>
<proteinExistence type="inferred from homology"/>
<keyword evidence="5" id="KW-0830">Ubiquinone</keyword>
<dbReference type="eggNOG" id="COG1007">
    <property type="taxonomic scope" value="Bacteria"/>
</dbReference>
<organism evidence="8 9">
    <name type="scientific">Gallionella capsiferriformans (strain ES-2)</name>
    <name type="common">Gallionella ferruginea capsiferriformans (strain ES-2)</name>
    <dbReference type="NCBI Taxonomy" id="395494"/>
    <lineage>
        <taxon>Bacteria</taxon>
        <taxon>Pseudomonadati</taxon>
        <taxon>Pseudomonadota</taxon>
        <taxon>Betaproteobacteria</taxon>
        <taxon>Nitrosomonadales</taxon>
        <taxon>Gallionellaceae</taxon>
        <taxon>Gallionella</taxon>
    </lineage>
</organism>
<evidence type="ECO:0000313" key="9">
    <source>
        <dbReference type="Proteomes" id="UP000001235"/>
    </source>
</evidence>
<dbReference type="GO" id="GO:0048038">
    <property type="term" value="F:quinone binding"/>
    <property type="evidence" value="ECO:0007669"/>
    <property type="project" value="UniProtKB-KW"/>
</dbReference>
<comment type="subcellular location">
    <subcellularLocation>
        <location evidence="5">Cell inner membrane</location>
        <topology evidence="5">Multi-pass membrane protein</topology>
    </subcellularLocation>
    <subcellularLocation>
        <location evidence="1">Endomembrane system</location>
        <topology evidence="1">Multi-pass membrane protein</topology>
    </subcellularLocation>
    <subcellularLocation>
        <location evidence="6">Membrane</location>
        <topology evidence="6">Multi-pass membrane protein</topology>
    </subcellularLocation>
</comment>
<feature type="transmembrane region" description="Helical" evidence="5">
    <location>
        <begin position="37"/>
        <end position="57"/>
    </location>
</feature>
<comment type="subunit">
    <text evidence="5">NDH-1 is composed of 14 different subunits. Subunits NuoA, H, J, K, L, M, N constitute the membrane sector of the complex.</text>
</comment>
<evidence type="ECO:0000256" key="1">
    <source>
        <dbReference type="ARBA" id="ARBA00004127"/>
    </source>
</evidence>
<dbReference type="NCBIfam" id="TIGR01770">
    <property type="entry name" value="NDH_I_N"/>
    <property type="match status" value="1"/>
</dbReference>
<feature type="transmembrane region" description="Helical" evidence="5">
    <location>
        <begin position="6"/>
        <end position="25"/>
    </location>
</feature>
<dbReference type="OrthoDB" id="9768329at2"/>